<evidence type="ECO:0000256" key="2">
    <source>
        <dbReference type="ARBA" id="ARBA00022840"/>
    </source>
</evidence>
<dbReference type="SUPFAM" id="SSF46689">
    <property type="entry name" value="Homeodomain-like"/>
    <property type="match status" value="1"/>
</dbReference>
<dbReference type="PANTHER" id="PTHR32071:SF57">
    <property type="entry name" value="C4-DICARBOXYLATE TRANSPORT TRANSCRIPTIONAL REGULATORY PROTEIN DCTD"/>
    <property type="match status" value="1"/>
</dbReference>
<dbReference type="Proteomes" id="UP001524944">
    <property type="component" value="Unassembled WGS sequence"/>
</dbReference>
<dbReference type="CDD" id="cd00009">
    <property type="entry name" value="AAA"/>
    <property type="match status" value="1"/>
</dbReference>
<dbReference type="InterPro" id="IPR002078">
    <property type="entry name" value="Sigma_54_int"/>
</dbReference>
<evidence type="ECO:0000256" key="1">
    <source>
        <dbReference type="ARBA" id="ARBA00022741"/>
    </source>
</evidence>
<keyword evidence="2" id="KW-0067">ATP-binding</keyword>
<dbReference type="SUPFAM" id="SSF52540">
    <property type="entry name" value="P-loop containing nucleoside triphosphate hydrolases"/>
    <property type="match status" value="1"/>
</dbReference>
<dbReference type="PROSITE" id="PS00675">
    <property type="entry name" value="SIGMA54_INTERACT_1"/>
    <property type="match status" value="1"/>
</dbReference>
<dbReference type="Gene3D" id="3.30.450.40">
    <property type="match status" value="1"/>
</dbReference>
<dbReference type="InterPro" id="IPR029016">
    <property type="entry name" value="GAF-like_dom_sf"/>
</dbReference>
<organism evidence="6 7">
    <name type="scientific">Dehalobacterium formicoaceticum</name>
    <dbReference type="NCBI Taxonomy" id="51515"/>
    <lineage>
        <taxon>Bacteria</taxon>
        <taxon>Bacillati</taxon>
        <taxon>Bacillota</taxon>
        <taxon>Clostridia</taxon>
        <taxon>Eubacteriales</taxon>
        <taxon>Peptococcaceae</taxon>
        <taxon>Dehalobacterium</taxon>
    </lineage>
</organism>
<evidence type="ECO:0000256" key="3">
    <source>
        <dbReference type="ARBA" id="ARBA00023015"/>
    </source>
</evidence>
<dbReference type="Gene3D" id="3.40.50.300">
    <property type="entry name" value="P-loop containing nucleotide triphosphate hydrolases"/>
    <property type="match status" value="1"/>
</dbReference>
<evidence type="ECO:0000313" key="7">
    <source>
        <dbReference type="Proteomes" id="UP001524944"/>
    </source>
</evidence>
<dbReference type="SMART" id="SM00382">
    <property type="entry name" value="AAA"/>
    <property type="match status" value="1"/>
</dbReference>
<dbReference type="InterPro" id="IPR027417">
    <property type="entry name" value="P-loop_NTPase"/>
</dbReference>
<proteinExistence type="predicted"/>
<reference evidence="6 7" key="1">
    <citation type="submission" date="2022-08" db="EMBL/GenBank/DDBJ databases">
        <title>Proteogenomics of the novel Dehalobacterium formicoaceticum strain EZ94 highlights a key role of methyltransferases during anaerobic dichloromethane degradation.</title>
        <authorList>
            <person name="Wasmund K."/>
        </authorList>
    </citation>
    <scope>NUCLEOTIDE SEQUENCE [LARGE SCALE GENOMIC DNA]</scope>
    <source>
        <strain evidence="6 7">EZ94</strain>
    </source>
</reference>
<protein>
    <submittedName>
        <fullName evidence="6">Sigma 54-interacting transcriptional regulator</fullName>
    </submittedName>
</protein>
<dbReference type="InterPro" id="IPR025662">
    <property type="entry name" value="Sigma_54_int_dom_ATP-bd_1"/>
</dbReference>
<accession>A0ABT1Y7T6</accession>
<feature type="domain" description="Sigma-54 factor interaction" evidence="5">
    <location>
        <begin position="351"/>
        <end position="581"/>
    </location>
</feature>
<dbReference type="InterPro" id="IPR058031">
    <property type="entry name" value="AAA_lid_NorR"/>
</dbReference>
<dbReference type="InterPro" id="IPR003593">
    <property type="entry name" value="AAA+_ATPase"/>
</dbReference>
<dbReference type="SUPFAM" id="SSF55785">
    <property type="entry name" value="PYP-like sensor domain (PAS domain)"/>
    <property type="match status" value="1"/>
</dbReference>
<keyword evidence="4" id="KW-0804">Transcription</keyword>
<dbReference type="Pfam" id="PF02954">
    <property type="entry name" value="HTH_8"/>
    <property type="match status" value="1"/>
</dbReference>
<dbReference type="Pfam" id="PF25601">
    <property type="entry name" value="AAA_lid_14"/>
    <property type="match status" value="1"/>
</dbReference>
<dbReference type="EMBL" id="JANPWE010000014">
    <property type="protein sequence ID" value="MCR6546949.1"/>
    <property type="molecule type" value="Genomic_DNA"/>
</dbReference>
<dbReference type="Gene3D" id="1.10.10.60">
    <property type="entry name" value="Homeodomain-like"/>
    <property type="match status" value="1"/>
</dbReference>
<gene>
    <name evidence="6" type="ORF">NVS47_15765</name>
</gene>
<keyword evidence="7" id="KW-1185">Reference proteome</keyword>
<keyword evidence="1" id="KW-0547">Nucleotide-binding</keyword>
<keyword evidence="3" id="KW-0805">Transcription regulation</keyword>
<evidence type="ECO:0000313" key="6">
    <source>
        <dbReference type="EMBL" id="MCR6546949.1"/>
    </source>
</evidence>
<comment type="caution">
    <text evidence="6">The sequence shown here is derived from an EMBL/GenBank/DDBJ whole genome shotgun (WGS) entry which is preliminary data.</text>
</comment>
<dbReference type="InterPro" id="IPR035965">
    <property type="entry name" value="PAS-like_dom_sf"/>
</dbReference>
<dbReference type="RefSeq" id="WP_198306516.1">
    <property type="nucleotide sequence ID" value="NZ_CP022121.1"/>
</dbReference>
<dbReference type="Gene3D" id="1.10.8.60">
    <property type="match status" value="1"/>
</dbReference>
<dbReference type="PROSITE" id="PS50045">
    <property type="entry name" value="SIGMA54_INTERACT_4"/>
    <property type="match status" value="1"/>
</dbReference>
<dbReference type="PROSITE" id="PS00688">
    <property type="entry name" value="SIGMA54_INTERACT_3"/>
    <property type="match status" value="1"/>
</dbReference>
<dbReference type="PRINTS" id="PR01590">
    <property type="entry name" value="HTHFIS"/>
</dbReference>
<evidence type="ECO:0000259" key="5">
    <source>
        <dbReference type="PROSITE" id="PS50045"/>
    </source>
</evidence>
<dbReference type="InterPro" id="IPR009057">
    <property type="entry name" value="Homeodomain-like_sf"/>
</dbReference>
<name>A0ABT1Y7T6_9FIRM</name>
<dbReference type="Gene3D" id="3.30.450.20">
    <property type="entry name" value="PAS domain"/>
    <property type="match status" value="1"/>
</dbReference>
<dbReference type="PANTHER" id="PTHR32071">
    <property type="entry name" value="TRANSCRIPTIONAL REGULATORY PROTEIN"/>
    <property type="match status" value="1"/>
</dbReference>
<dbReference type="InterPro" id="IPR002197">
    <property type="entry name" value="HTH_Fis"/>
</dbReference>
<dbReference type="Pfam" id="PF00158">
    <property type="entry name" value="Sigma54_activat"/>
    <property type="match status" value="1"/>
</dbReference>
<dbReference type="InterPro" id="IPR025944">
    <property type="entry name" value="Sigma_54_int_dom_CS"/>
</dbReference>
<evidence type="ECO:0000256" key="4">
    <source>
        <dbReference type="ARBA" id="ARBA00023163"/>
    </source>
</evidence>
<sequence length="667" mass="76315">MRPIPDACSVAYQRKVRQEKSAFLNHQNIDADLFSPEILHSWKICKNLNLDPVNIPEIKSSNKRLTIENINPFKKYILSIFHTFHRQLSDTLTQLNAAMLFLDHNLQVYHKEGNPELLTELKKKNIAFGASFAEEEAGTNSAALTKKTQKCCWVIGQQHYKDVLSDYVSYTHNPITTITESQEYTLIIIPYSKFNSAVMSIFEYISESYCQLTNFQTLPQVTLTTNVLEHYLNQNHAICIITDSNEDIIFTNQYFYQLFGKRTSQTIGTKLKDLLPEVTPYISNQSTSVKSKGIIFNSLKENSKAFLIDYDPIYIGGTKLGNVVILTEKNHMAKQINKINNSGTYFTVDNIIGNSPEMLQIKEVTVRSAKTDSNVLITGESGTGKEMIAQSLHNASDRRNQPFISVNCAAIPKELIESELFGYSEGAFTGAKKSGSPGKFELADQGSLFLDEIGEMPLNMQTVLLRVLENRKITRLGGTTPINVDIRLITATNCNLWDLVNQKLFRMDLYFRLNVVNIQTLPLRRLTSDLPLLIQHFLNSLSSQYDKNIPAISDEVLHFFRQYSWPGNIRELRNVLERITIFNDSRLITMEDIPPDLFNRMNDNILTEQPNKFQHFNTQQSFDNYAEYEKHQILNLLAKYRGNKTSVAKELGISRRTLYTKIKKYNI</sequence>